<comment type="caution">
    <text evidence="1">The sequence shown here is derived from an EMBL/GenBank/DDBJ whole genome shotgun (WGS) entry which is preliminary data.</text>
</comment>
<dbReference type="EMBL" id="JBJURJ010000012">
    <property type="protein sequence ID" value="MFM9330239.1"/>
    <property type="molecule type" value="Genomic_DNA"/>
</dbReference>
<dbReference type="Proteomes" id="UP001631969">
    <property type="component" value="Unassembled WGS sequence"/>
</dbReference>
<keyword evidence="2" id="KW-1185">Reference proteome</keyword>
<gene>
    <name evidence="1" type="primary">rpiB</name>
    <name evidence="1" type="ORF">ACI1P1_18220</name>
</gene>
<accession>A0ACC7P3R6</accession>
<dbReference type="EC" id="5.3.1.6" evidence="1"/>
<sequence length="157" mass="16913">MRIGIGSDHLGFELKEKLKDYLAGRGYEVTDYGCPSTEHVDYPDIAFQVAGQVLSGNHPRAVLVCGTGNGMTIAANKVKGIRAALCHDPVSAERAGKSNDAQILCMGALIIDFEKAKEVVDLWLASEFQGGQSARKIAKIRQREESGELDSESPGFC</sequence>
<evidence type="ECO:0000313" key="2">
    <source>
        <dbReference type="Proteomes" id="UP001631969"/>
    </source>
</evidence>
<name>A0ACC7P3R6_9BACL</name>
<evidence type="ECO:0000313" key="1">
    <source>
        <dbReference type="EMBL" id="MFM9330239.1"/>
    </source>
</evidence>
<keyword evidence="1" id="KW-0413">Isomerase</keyword>
<proteinExistence type="predicted"/>
<reference evidence="1" key="1">
    <citation type="submission" date="2024-12" db="EMBL/GenBank/DDBJ databases">
        <authorList>
            <person name="Wu N."/>
        </authorList>
    </citation>
    <scope>NUCLEOTIDE SEQUENCE</scope>
    <source>
        <strain evidence="1">P15</strain>
    </source>
</reference>
<protein>
    <submittedName>
        <fullName evidence="1">Ribose 5-phosphate isomerase B</fullName>
        <ecNumber evidence="1">5.3.1.6</ecNumber>
    </submittedName>
</protein>
<organism evidence="1 2">
    <name type="scientific">Paenibacillus mesotrionivorans</name>
    <dbReference type="NCBI Taxonomy" id="3160968"/>
    <lineage>
        <taxon>Bacteria</taxon>
        <taxon>Bacillati</taxon>
        <taxon>Bacillota</taxon>
        <taxon>Bacilli</taxon>
        <taxon>Bacillales</taxon>
        <taxon>Paenibacillaceae</taxon>
        <taxon>Paenibacillus</taxon>
    </lineage>
</organism>